<evidence type="ECO:0000256" key="1">
    <source>
        <dbReference type="SAM" id="Phobius"/>
    </source>
</evidence>
<dbReference type="EMBL" id="CP064955">
    <property type="protein sequence ID" value="QPK82896.1"/>
    <property type="molecule type" value="Genomic_DNA"/>
</dbReference>
<keyword evidence="3" id="KW-1185">Reference proteome</keyword>
<sequence length="106" mass="11246">MVPAALCFGLAVFLAMQRSVWALVPALLALALAIGLEVTRRRRPVRAALKQPVRPDPPFSWRLVALYLAAYALVLAVPKGNVLVSAVVGCVATAATLAAGWTSRPR</sequence>
<feature type="transmembrane region" description="Helical" evidence="1">
    <location>
        <begin position="20"/>
        <end position="38"/>
    </location>
</feature>
<keyword evidence="1" id="KW-1133">Transmembrane helix</keyword>
<dbReference type="Proteomes" id="UP000594586">
    <property type="component" value="Chromosome"/>
</dbReference>
<evidence type="ECO:0000313" key="2">
    <source>
        <dbReference type="EMBL" id="QPK82896.1"/>
    </source>
</evidence>
<evidence type="ECO:0000313" key="3">
    <source>
        <dbReference type="Proteomes" id="UP000594586"/>
    </source>
</evidence>
<accession>A0A7T0KLC6</accession>
<dbReference type="KEGG" id="cqn:G7Y29_08515"/>
<feature type="transmembrane region" description="Helical" evidence="1">
    <location>
        <begin position="59"/>
        <end position="77"/>
    </location>
</feature>
<reference evidence="2 3" key="1">
    <citation type="submission" date="2020-11" db="EMBL/GenBank/DDBJ databases">
        <title>Corynebacterium sp. MC1420.</title>
        <authorList>
            <person name="Zhou J."/>
        </authorList>
    </citation>
    <scope>NUCLEOTIDE SEQUENCE [LARGE SCALE GENOMIC DNA]</scope>
    <source>
        <strain evidence="2 3">MC1420</strain>
    </source>
</reference>
<gene>
    <name evidence="2" type="ORF">G7Y29_08515</name>
</gene>
<protein>
    <submittedName>
        <fullName evidence="2">Uncharacterized protein</fullName>
    </submittedName>
</protein>
<organism evidence="2 3">
    <name type="scientific">Corynebacterium qintianiae</name>
    <dbReference type="NCBI Taxonomy" id="2709392"/>
    <lineage>
        <taxon>Bacteria</taxon>
        <taxon>Bacillati</taxon>
        <taxon>Actinomycetota</taxon>
        <taxon>Actinomycetes</taxon>
        <taxon>Mycobacteriales</taxon>
        <taxon>Corynebacteriaceae</taxon>
        <taxon>Corynebacterium</taxon>
    </lineage>
</organism>
<dbReference type="RefSeq" id="WP_165004413.1">
    <property type="nucleotide sequence ID" value="NZ_CP064955.1"/>
</dbReference>
<keyword evidence="1" id="KW-0812">Transmembrane</keyword>
<proteinExistence type="predicted"/>
<dbReference type="AlphaFoldDB" id="A0A7T0KLC6"/>
<name>A0A7T0KLC6_9CORY</name>
<feature type="transmembrane region" description="Helical" evidence="1">
    <location>
        <begin position="83"/>
        <end position="102"/>
    </location>
</feature>
<keyword evidence="1" id="KW-0472">Membrane</keyword>